<name>A0A6C0JK78_9ZZZZ</name>
<reference evidence="1" key="1">
    <citation type="journal article" date="2020" name="Nature">
        <title>Giant virus diversity and host interactions through global metagenomics.</title>
        <authorList>
            <person name="Schulz F."/>
            <person name="Roux S."/>
            <person name="Paez-Espino D."/>
            <person name="Jungbluth S."/>
            <person name="Walsh D.A."/>
            <person name="Denef V.J."/>
            <person name="McMahon K.D."/>
            <person name="Konstantinidis K.T."/>
            <person name="Eloe-Fadrosh E.A."/>
            <person name="Kyrpides N.C."/>
            <person name="Woyke T."/>
        </authorList>
    </citation>
    <scope>NUCLEOTIDE SEQUENCE</scope>
    <source>
        <strain evidence="1">GVMAG-M-3300027734-16</strain>
    </source>
</reference>
<organism evidence="1">
    <name type="scientific">viral metagenome</name>
    <dbReference type="NCBI Taxonomy" id="1070528"/>
    <lineage>
        <taxon>unclassified sequences</taxon>
        <taxon>metagenomes</taxon>
        <taxon>organismal metagenomes</taxon>
    </lineage>
</organism>
<sequence>MSQIEITTLKQGKISRNVLTCCLFTTGDSYRIFNQYVGDFKRFLMQTDHLKTFEVRVYTDDTAKDIVLEAAKDNPRVTVLHFNCPQFREGKGHVGMFGTLVRFLPIFEDLDTVWCSDIDIPSRYLDKKLYTMVGEQGIDFMISTYICYDRKVWGTKNTILAGRFISRIQFPRALLTLFLNRVSAGKFNEKIEEINASNTRKPRSDFPYGMDEYFLNTYVYNWLKTHNSKILVQREYLDFGILFKVERPEIKRLLLDYYYRPSHSVFLKIKAFLMKFVPEFLGEHPCYAELQEVLPKLKDSFIVFKQLKGTEL</sequence>
<evidence type="ECO:0000313" key="1">
    <source>
        <dbReference type="EMBL" id="QHU05451.1"/>
    </source>
</evidence>
<protein>
    <submittedName>
        <fullName evidence="1">Uncharacterized protein</fullName>
    </submittedName>
</protein>
<dbReference type="AlphaFoldDB" id="A0A6C0JK78"/>
<proteinExistence type="predicted"/>
<accession>A0A6C0JK78</accession>
<dbReference type="EMBL" id="MN740415">
    <property type="protein sequence ID" value="QHU05451.1"/>
    <property type="molecule type" value="Genomic_DNA"/>
</dbReference>